<evidence type="ECO:0000313" key="3">
    <source>
        <dbReference type="Proteomes" id="UP001321018"/>
    </source>
</evidence>
<comment type="caution">
    <text evidence="2">The sequence shown here is derived from an EMBL/GenBank/DDBJ whole genome shotgun (WGS) entry which is preliminary data.</text>
</comment>
<dbReference type="RefSeq" id="WP_338003343.1">
    <property type="nucleotide sequence ID" value="NZ_JAOPKA010000004.1"/>
</dbReference>
<accession>A0AAP2YXT1</accession>
<protein>
    <submittedName>
        <fullName evidence="2">Winged helix-turn-helix domain-containing protein</fullName>
    </submittedName>
</protein>
<dbReference type="Pfam" id="PF12840">
    <property type="entry name" value="HTH_20"/>
    <property type="match status" value="1"/>
</dbReference>
<name>A0AAP2YXT1_9EURY</name>
<dbReference type="AlphaFoldDB" id="A0AAP2YXT1"/>
<dbReference type="Gene3D" id="1.10.10.10">
    <property type="entry name" value="Winged helix-like DNA-binding domain superfamily/Winged helix DNA-binding domain"/>
    <property type="match status" value="1"/>
</dbReference>
<proteinExistence type="predicted"/>
<dbReference type="InterPro" id="IPR036388">
    <property type="entry name" value="WH-like_DNA-bd_sf"/>
</dbReference>
<dbReference type="SUPFAM" id="SSF46785">
    <property type="entry name" value="Winged helix' DNA-binding domain"/>
    <property type="match status" value="1"/>
</dbReference>
<dbReference type="SMART" id="SM00418">
    <property type="entry name" value="HTH_ARSR"/>
    <property type="match status" value="1"/>
</dbReference>
<dbReference type="InterPro" id="IPR001845">
    <property type="entry name" value="HTH_ArsR_DNA-bd_dom"/>
</dbReference>
<evidence type="ECO:0000259" key="1">
    <source>
        <dbReference type="SMART" id="SM00418"/>
    </source>
</evidence>
<organism evidence="2 3">
    <name type="scientific">Natronoglomus mannanivorans</name>
    <dbReference type="NCBI Taxonomy" id="2979990"/>
    <lineage>
        <taxon>Archaea</taxon>
        <taxon>Methanobacteriati</taxon>
        <taxon>Methanobacteriota</taxon>
        <taxon>Stenosarchaea group</taxon>
        <taxon>Halobacteria</taxon>
        <taxon>Halobacteriales</taxon>
        <taxon>Natrialbaceae</taxon>
        <taxon>Natronoglomus</taxon>
    </lineage>
</organism>
<gene>
    <name evidence="2" type="ORF">OB960_08835</name>
</gene>
<evidence type="ECO:0000313" key="2">
    <source>
        <dbReference type="EMBL" id="MCU4741506.1"/>
    </source>
</evidence>
<dbReference type="InterPro" id="IPR011991">
    <property type="entry name" value="ArsR-like_HTH"/>
</dbReference>
<sequence>MAVETPPDRPSEPERGGLEEYVETQLFAETIDSLEAHIARKKALADPVRYGLCYLLYERERLPRKQLATATGLNDNGLQHHLRALLDANLVAEAPTPDGADGRLTYYRITTLGIQEIESDVQNIG</sequence>
<feature type="domain" description="HTH arsR-type" evidence="1">
    <location>
        <begin position="39"/>
        <end position="118"/>
    </location>
</feature>
<reference evidence="2" key="1">
    <citation type="submission" date="2022-09" db="EMBL/GenBank/DDBJ databases">
        <title>Enrichment on poylsaccharides allowed isolation of novel metabolic and taxonomic groups of Haloarchaea.</title>
        <authorList>
            <person name="Sorokin D.Y."/>
            <person name="Elcheninov A.G."/>
            <person name="Khizhniak T.V."/>
            <person name="Kolganova T.V."/>
            <person name="Kublanov I.V."/>
        </authorList>
    </citation>
    <scope>NUCLEOTIDE SEQUENCE</scope>
    <source>
        <strain evidence="2">AArc-xg1-1</strain>
    </source>
</reference>
<dbReference type="EMBL" id="JAOPKA010000004">
    <property type="protein sequence ID" value="MCU4741506.1"/>
    <property type="molecule type" value="Genomic_DNA"/>
</dbReference>
<dbReference type="Proteomes" id="UP001321018">
    <property type="component" value="Unassembled WGS sequence"/>
</dbReference>
<dbReference type="CDD" id="cd00090">
    <property type="entry name" value="HTH_ARSR"/>
    <property type="match status" value="1"/>
</dbReference>
<dbReference type="GO" id="GO:0003700">
    <property type="term" value="F:DNA-binding transcription factor activity"/>
    <property type="evidence" value="ECO:0007669"/>
    <property type="project" value="InterPro"/>
</dbReference>
<dbReference type="InterPro" id="IPR036390">
    <property type="entry name" value="WH_DNA-bd_sf"/>
</dbReference>